<name>A0AAX2DKL3_LISIV</name>
<accession>A0AAX2DKL3</accession>
<sequence length="122" mass="14323">MSEEFGWIKKEMTELPGVQYSFKEEWQAGRYHVLDQLMAMRGTDNAGNQILTLKCDAEKSEQLRAENPAVVLGYYMNKRVWISVLLEKEQDKELIRALIHHAYTEAKNKLPKYKQVQLETFD</sequence>
<dbReference type="GO" id="GO:0003677">
    <property type="term" value="F:DNA binding"/>
    <property type="evidence" value="ECO:0007669"/>
    <property type="project" value="UniProtKB-KW"/>
</dbReference>
<dbReference type="Pfam" id="PF04237">
    <property type="entry name" value="YjbR"/>
    <property type="match status" value="1"/>
</dbReference>
<dbReference type="RefSeq" id="WP_003720988.1">
    <property type="nucleotide sequence ID" value="NZ_FNMX01000001.1"/>
</dbReference>
<organism evidence="1 2">
    <name type="scientific">Listeria ivanovii</name>
    <dbReference type="NCBI Taxonomy" id="1638"/>
    <lineage>
        <taxon>Bacteria</taxon>
        <taxon>Bacillati</taxon>
        <taxon>Bacillota</taxon>
        <taxon>Bacilli</taxon>
        <taxon>Bacillales</taxon>
        <taxon>Listeriaceae</taxon>
        <taxon>Listeria</taxon>
    </lineage>
</organism>
<dbReference type="EMBL" id="FNMX01000001">
    <property type="protein sequence ID" value="SDV99433.1"/>
    <property type="molecule type" value="Genomic_DNA"/>
</dbReference>
<dbReference type="InterPro" id="IPR038056">
    <property type="entry name" value="YjbR-like_sf"/>
</dbReference>
<dbReference type="Gene3D" id="3.90.1150.30">
    <property type="match status" value="1"/>
</dbReference>
<evidence type="ECO:0000313" key="2">
    <source>
        <dbReference type="Proteomes" id="UP000183610"/>
    </source>
</evidence>
<gene>
    <name evidence="1" type="ORF">SAMN05421782_10121</name>
</gene>
<dbReference type="SUPFAM" id="SSF142906">
    <property type="entry name" value="YjbR-like"/>
    <property type="match status" value="1"/>
</dbReference>
<protein>
    <submittedName>
        <fullName evidence="1">Predicted DNA-binding protein, MmcQ/YjbR family</fullName>
    </submittedName>
</protein>
<dbReference type="InterPro" id="IPR007351">
    <property type="entry name" value="YjbR"/>
</dbReference>
<evidence type="ECO:0000313" key="1">
    <source>
        <dbReference type="EMBL" id="SDV99433.1"/>
    </source>
</evidence>
<reference evidence="1 2" key="1">
    <citation type="submission" date="2016-10" db="EMBL/GenBank/DDBJ databases">
        <authorList>
            <person name="Varghese N."/>
            <person name="Submissions S."/>
        </authorList>
    </citation>
    <scope>NUCLEOTIDE SEQUENCE [LARGE SCALE GENOMIC DNA]</scope>
    <source>
        <strain evidence="1 2">ATCC 49954</strain>
    </source>
</reference>
<keyword evidence="1" id="KW-0238">DNA-binding</keyword>
<dbReference type="InterPro" id="IPR058532">
    <property type="entry name" value="YjbR/MT2646/Rv2570-like"/>
</dbReference>
<comment type="caution">
    <text evidence="1">The sequence shown here is derived from an EMBL/GenBank/DDBJ whole genome shotgun (WGS) entry which is preliminary data.</text>
</comment>
<dbReference type="Proteomes" id="UP000183610">
    <property type="component" value="Unassembled WGS sequence"/>
</dbReference>
<proteinExistence type="predicted"/>
<dbReference type="PANTHER" id="PTHR35145:SF1">
    <property type="entry name" value="CYTOPLASMIC PROTEIN"/>
    <property type="match status" value="1"/>
</dbReference>
<dbReference type="AlphaFoldDB" id="A0AAX2DKL3"/>
<dbReference type="PANTHER" id="PTHR35145">
    <property type="entry name" value="CYTOPLASMIC PROTEIN-RELATED"/>
    <property type="match status" value="1"/>
</dbReference>